<accession>A0A6S6R0B3</accession>
<dbReference type="Pfam" id="PF01408">
    <property type="entry name" value="GFO_IDH_MocA"/>
    <property type="match status" value="1"/>
</dbReference>
<dbReference type="Pfam" id="PF22725">
    <property type="entry name" value="GFO_IDH_MocA_C3"/>
    <property type="match status" value="1"/>
</dbReference>
<dbReference type="InterPro" id="IPR055170">
    <property type="entry name" value="GFO_IDH_MocA-like_dom"/>
</dbReference>
<keyword evidence="4" id="KW-1185">Reference proteome</keyword>
<dbReference type="InterPro" id="IPR051450">
    <property type="entry name" value="Gfo/Idh/MocA_Oxidoreductases"/>
</dbReference>
<dbReference type="EMBL" id="AP023367">
    <property type="protein sequence ID" value="BCJ95486.1"/>
    <property type="molecule type" value="Genomic_DNA"/>
</dbReference>
<sequence length="339" mass="37352">MIGIGIVGCGTIAKHRHVPEFSMNSDSRIIGYFNPNKNKSEILAAQYGGKVYTTYEDMLKDKAIDAFCICSPNKYHASDSIAAMNAGKHVLVEKPMAVSMEEGDAMIETASRNNRLLMVAHDMKFEYAIKKAKEIIKSGELGKILSFRTTLAHGGPEHWATEKGINSWFFKKENASDGVLGDLGVHKAHLIAWLIDDFIVEIKAFSAVLDKRNENGNFVDTEDNSICLLRSKSGIIGTLTVSWTNYGEMDKSTVLYCTNGTIEIYCHPDAPLIVTKKSKERICHTFENQNNSGVADAFINSIKNNLSSEVSGEEALRALRVILGCIEASEKNSTVTIKC</sequence>
<dbReference type="GO" id="GO:0000166">
    <property type="term" value="F:nucleotide binding"/>
    <property type="evidence" value="ECO:0007669"/>
    <property type="project" value="InterPro"/>
</dbReference>
<reference evidence="3 4" key="1">
    <citation type="journal article" date="2016" name="Int. J. Syst. Evol. Microbiol.">
        <title>Descriptions of Anaerotaenia torta gen. nov., sp. nov. and Anaerocolumna cellulosilytica gen. nov., sp. nov. isolated from a methanogenic reactor of cattle waste.</title>
        <authorList>
            <person name="Uek A."/>
            <person name="Ohtaki Y."/>
            <person name="Kaku N."/>
            <person name="Ueki K."/>
        </authorList>
    </citation>
    <scope>NUCLEOTIDE SEQUENCE [LARGE SCALE GENOMIC DNA]</scope>
    <source>
        <strain evidence="3 4">SN021</strain>
    </source>
</reference>
<dbReference type="SUPFAM" id="SSF51735">
    <property type="entry name" value="NAD(P)-binding Rossmann-fold domains"/>
    <property type="match status" value="1"/>
</dbReference>
<feature type="domain" description="GFO/IDH/MocA-like oxidoreductase" evidence="2">
    <location>
        <begin position="130"/>
        <end position="263"/>
    </location>
</feature>
<proteinExistence type="predicted"/>
<evidence type="ECO:0008006" key="5">
    <source>
        <dbReference type="Google" id="ProtNLM"/>
    </source>
</evidence>
<dbReference type="Gene3D" id="3.30.360.10">
    <property type="entry name" value="Dihydrodipicolinate Reductase, domain 2"/>
    <property type="match status" value="1"/>
</dbReference>
<organism evidence="3 4">
    <name type="scientific">Anaerocolumna cellulosilytica</name>
    <dbReference type="NCBI Taxonomy" id="433286"/>
    <lineage>
        <taxon>Bacteria</taxon>
        <taxon>Bacillati</taxon>
        <taxon>Bacillota</taxon>
        <taxon>Clostridia</taxon>
        <taxon>Lachnospirales</taxon>
        <taxon>Lachnospiraceae</taxon>
        <taxon>Anaerocolumna</taxon>
    </lineage>
</organism>
<name>A0A6S6R0B3_9FIRM</name>
<dbReference type="InterPro" id="IPR000683">
    <property type="entry name" value="Gfo/Idh/MocA-like_OxRdtase_N"/>
</dbReference>
<dbReference type="InterPro" id="IPR036291">
    <property type="entry name" value="NAD(P)-bd_dom_sf"/>
</dbReference>
<gene>
    <name evidence="3" type="ORF">acsn021_30550</name>
</gene>
<feature type="domain" description="Gfo/Idh/MocA-like oxidoreductase N-terminal" evidence="1">
    <location>
        <begin position="3"/>
        <end position="121"/>
    </location>
</feature>
<dbReference type="SUPFAM" id="SSF55347">
    <property type="entry name" value="Glyceraldehyde-3-phosphate dehydrogenase-like, C-terminal domain"/>
    <property type="match status" value="1"/>
</dbReference>
<dbReference type="Gene3D" id="3.40.50.720">
    <property type="entry name" value="NAD(P)-binding Rossmann-like Domain"/>
    <property type="match status" value="1"/>
</dbReference>
<dbReference type="AlphaFoldDB" id="A0A6S6R0B3"/>
<dbReference type="PANTHER" id="PTHR43377">
    <property type="entry name" value="BILIVERDIN REDUCTASE A"/>
    <property type="match status" value="1"/>
</dbReference>
<evidence type="ECO:0000313" key="3">
    <source>
        <dbReference type="EMBL" id="BCJ95486.1"/>
    </source>
</evidence>
<dbReference type="PANTHER" id="PTHR43377:SF1">
    <property type="entry name" value="BILIVERDIN REDUCTASE A"/>
    <property type="match status" value="1"/>
</dbReference>
<evidence type="ECO:0000313" key="4">
    <source>
        <dbReference type="Proteomes" id="UP000515561"/>
    </source>
</evidence>
<protein>
    <recommendedName>
        <fullName evidence="5">Dehydrogenase</fullName>
    </recommendedName>
</protein>
<dbReference type="KEGG" id="acel:acsn021_30550"/>
<evidence type="ECO:0000259" key="2">
    <source>
        <dbReference type="Pfam" id="PF22725"/>
    </source>
</evidence>
<dbReference type="Proteomes" id="UP000515561">
    <property type="component" value="Chromosome"/>
</dbReference>
<evidence type="ECO:0000259" key="1">
    <source>
        <dbReference type="Pfam" id="PF01408"/>
    </source>
</evidence>
<dbReference type="RefSeq" id="WP_184094801.1">
    <property type="nucleotide sequence ID" value="NZ_AP023367.1"/>
</dbReference>